<feature type="region of interest" description="Disordered" evidence="3">
    <location>
        <begin position="144"/>
        <end position="174"/>
    </location>
</feature>
<sequence length="715" mass="80210">MANIDSGQHSHTEQLPARPSWGTAEGEPGPMGVTWIESEHAYNFALYSKHAQKVTLLLYAASCVTTPVVTFVFDYLKNKSGRVWHCRIPRADLCNAVYYAYHVDGPFPTGRFEWHAFDPTKVLLDPYAKEVFFPPGMDRLAASHPGTNAGKAPLGVLPTEASPPPTTRRRPRHESDSVIYELHVGGFTKHPSSGVTPQARGTYAGIIEKIPYLQELGITVVELMPVFQFDPSDGNFWGYSPLSFFASHNGYAKDRSGRAQRSEFRELVDALHEADIEVVLDVVYNHTCEGDHTGPVYSYKGIDNSTYYLISDQAARPYMDVTGTGNTLHCANHAVRKLIMDSIRHWSVEMGVDGFRFDLASVFSRGTDGAIDTAASTPLSDMASDQSLASLRMIVEPWDASGVSQLGRAFPGISAAQWNAAFRDDIRRYVRGDPGMVPSLVRRLYGSDDLFPDDLRDAYHPYQSINYITSHDGFTLYDLVSYSRKRNWRNGHANTDGLDEEYSWNCGWEGDDGLPENVMRLRIRQIKNFCCLLFLANGTPMLRAGDEFMQTQGGNNNPYNQDNETSWLDWSRLREHVDVFRFFKHMIAFRKAHSSLSRSRFWREDVKWHGIGGAADMSYESRSIAFCLYGESQADEDIYVMINGYWNPLEFTVQDATRLPWCRIVDTGLEAPHDIADSGASLLSSRPVYRVAGRSIVILTRQAMSAAPIAQFPAS</sequence>
<dbReference type="SUPFAM" id="SSF51011">
    <property type="entry name" value="Glycosyl hydrolase domain"/>
    <property type="match status" value="1"/>
</dbReference>
<dbReference type="Gene3D" id="2.60.40.1180">
    <property type="entry name" value="Golgi alpha-mannosidase II"/>
    <property type="match status" value="1"/>
</dbReference>
<feature type="domain" description="Glycosyl hydrolase family 13 catalytic" evidence="4">
    <location>
        <begin position="181"/>
        <end position="590"/>
    </location>
</feature>
<feature type="region of interest" description="Disordered" evidence="3">
    <location>
        <begin position="1"/>
        <end position="26"/>
    </location>
</feature>
<keyword evidence="2" id="KW-0809">Transit peptide</keyword>
<name>A0A2N4UGX4_9BURK</name>
<dbReference type="GO" id="GO:0005975">
    <property type="term" value="P:carbohydrate metabolic process"/>
    <property type="evidence" value="ECO:0007669"/>
    <property type="project" value="InterPro"/>
</dbReference>
<dbReference type="InterPro" id="IPR013783">
    <property type="entry name" value="Ig-like_fold"/>
</dbReference>
<dbReference type="Proteomes" id="UP000234328">
    <property type="component" value="Unassembled WGS sequence"/>
</dbReference>
<reference evidence="5 6" key="1">
    <citation type="submission" date="2017-10" db="EMBL/GenBank/DDBJ databases">
        <title>Two draft genome sequences of Pusillimonas sp. strains isolated from a nitrate- and radionuclide-contaminated groundwater in Russia.</title>
        <authorList>
            <person name="Grouzdev D.S."/>
            <person name="Tourova T.P."/>
            <person name="Goeva M.A."/>
            <person name="Babich T.L."/>
            <person name="Sokolova D.S."/>
            <person name="Abdullin R."/>
            <person name="Poltaraus A.B."/>
            <person name="Toshchakov S.V."/>
            <person name="Nazina T.N."/>
        </authorList>
    </citation>
    <scope>NUCLEOTIDE SEQUENCE [LARGE SCALE GENOMIC DNA]</scope>
    <source>
        <strain evidence="5 6">JR1/69-2-13</strain>
    </source>
</reference>
<dbReference type="RefSeq" id="WP_102069736.1">
    <property type="nucleotide sequence ID" value="NZ_PDNV01000005.1"/>
</dbReference>
<dbReference type="AlphaFoldDB" id="A0A2N4UGX4"/>
<dbReference type="Pfam" id="PF21156">
    <property type="entry name" value="ISOA1-3_C"/>
    <property type="match status" value="1"/>
</dbReference>
<evidence type="ECO:0000256" key="2">
    <source>
        <dbReference type="ARBA" id="ARBA00022946"/>
    </source>
</evidence>
<comment type="similarity">
    <text evidence="1">Belongs to the glycosyl hydrolase 13 family.</text>
</comment>
<dbReference type="InterPro" id="IPR013780">
    <property type="entry name" value="Glyco_hydro_b"/>
</dbReference>
<dbReference type="InterPro" id="IPR014756">
    <property type="entry name" value="Ig_E-set"/>
</dbReference>
<evidence type="ECO:0000313" key="5">
    <source>
        <dbReference type="EMBL" id="PLC54283.1"/>
    </source>
</evidence>
<dbReference type="Pfam" id="PF00128">
    <property type="entry name" value="Alpha-amylase"/>
    <property type="match status" value="1"/>
</dbReference>
<evidence type="ECO:0000313" key="6">
    <source>
        <dbReference type="Proteomes" id="UP000234328"/>
    </source>
</evidence>
<gene>
    <name evidence="5" type="ORF">CR155_09245</name>
</gene>
<keyword evidence="6" id="KW-1185">Reference proteome</keyword>
<accession>A0A2N4UGX4</accession>
<comment type="caution">
    <text evidence="5">The sequence shown here is derived from an EMBL/GenBank/DDBJ whole genome shotgun (WGS) entry which is preliminary data.</text>
</comment>
<dbReference type="EMBL" id="PDNV01000005">
    <property type="protein sequence ID" value="PLC54283.1"/>
    <property type="molecule type" value="Genomic_DNA"/>
</dbReference>
<dbReference type="CDD" id="cd11326">
    <property type="entry name" value="AmyAc_Glg_debranch"/>
    <property type="match status" value="1"/>
</dbReference>
<dbReference type="Pfam" id="PF02922">
    <property type="entry name" value="CBM_48"/>
    <property type="match status" value="1"/>
</dbReference>
<dbReference type="Gene3D" id="3.20.20.80">
    <property type="entry name" value="Glycosidases"/>
    <property type="match status" value="1"/>
</dbReference>
<dbReference type="CDD" id="cd02856">
    <property type="entry name" value="E_set_GDE_Isoamylase_N"/>
    <property type="match status" value="1"/>
</dbReference>
<dbReference type="SUPFAM" id="SSF81296">
    <property type="entry name" value="E set domains"/>
    <property type="match status" value="1"/>
</dbReference>
<evidence type="ECO:0000256" key="3">
    <source>
        <dbReference type="SAM" id="MobiDB-lite"/>
    </source>
</evidence>
<evidence type="ECO:0000259" key="4">
    <source>
        <dbReference type="SMART" id="SM00642"/>
    </source>
</evidence>
<dbReference type="InterPro" id="IPR004193">
    <property type="entry name" value="Glyco_hydro_13_N"/>
</dbReference>
<dbReference type="SMART" id="SM00642">
    <property type="entry name" value="Aamy"/>
    <property type="match status" value="1"/>
</dbReference>
<dbReference type="PANTHER" id="PTHR43002">
    <property type="entry name" value="GLYCOGEN DEBRANCHING ENZYME"/>
    <property type="match status" value="1"/>
</dbReference>
<dbReference type="Gene3D" id="2.60.40.10">
    <property type="entry name" value="Immunoglobulins"/>
    <property type="match status" value="1"/>
</dbReference>
<dbReference type="InterPro" id="IPR017853">
    <property type="entry name" value="GH"/>
</dbReference>
<dbReference type="GO" id="GO:0019156">
    <property type="term" value="F:isoamylase activity"/>
    <property type="evidence" value="ECO:0007669"/>
    <property type="project" value="UniProtKB-ARBA"/>
</dbReference>
<protein>
    <submittedName>
        <fullName evidence="5">Glycogen debranching enzyme</fullName>
    </submittedName>
</protein>
<dbReference type="InterPro" id="IPR048650">
    <property type="entry name" value="ISOA1-3-like_C"/>
</dbReference>
<dbReference type="InterPro" id="IPR044505">
    <property type="entry name" value="GlgX_Isoamylase_N_E_set"/>
</dbReference>
<evidence type="ECO:0000256" key="1">
    <source>
        <dbReference type="ARBA" id="ARBA00008061"/>
    </source>
</evidence>
<dbReference type="OrthoDB" id="3236218at2"/>
<organism evidence="5 6">
    <name type="scientific">Pollutimonas nitritireducens</name>
    <dbReference type="NCBI Taxonomy" id="2045209"/>
    <lineage>
        <taxon>Bacteria</taxon>
        <taxon>Pseudomonadati</taxon>
        <taxon>Pseudomonadota</taxon>
        <taxon>Betaproteobacteria</taxon>
        <taxon>Burkholderiales</taxon>
        <taxon>Alcaligenaceae</taxon>
        <taxon>Pollutimonas</taxon>
    </lineage>
</organism>
<proteinExistence type="inferred from homology"/>
<dbReference type="SUPFAM" id="SSF51445">
    <property type="entry name" value="(Trans)glycosidases"/>
    <property type="match status" value="1"/>
</dbReference>
<dbReference type="InterPro" id="IPR006047">
    <property type="entry name" value="GH13_cat_dom"/>
</dbReference>